<dbReference type="STRING" id="563040.Saut_1499"/>
<dbReference type="EMBL" id="CP002205">
    <property type="protein sequence ID" value="ADN09546.1"/>
    <property type="molecule type" value="Genomic_DNA"/>
</dbReference>
<sequence>MKILYVDLQYDYGIKARGKNIIGLDGFKNSFEELGHEVVMFCYDEFLDKTNIIHDKLINFADEVKPDLIFFSLYQDQFEIKTLDYLKSKYKTINWFGDDQWRFDDFTYKYATHFTYCITTDKYSIPKYKAIGQNNVIYSQWAAINTHKIAKFDGYKYDVTFVGGFHPYRKWFIETLQKKGIKVEAFGNGWSNGPLSAEEMNQLFISSKINLNIGNSNSFDVRYLLSYWKAIPLLFRSKKNARQIKARNFEIPYFNGFQLSDYAPSIENYFDIGNELVCYSDVDEAALLIKYYLENDIEREEIKQESHEKAVQEHGYINRLRDILGQIV</sequence>
<dbReference type="Proteomes" id="UP000007803">
    <property type="component" value="Chromosome"/>
</dbReference>
<reference evidence="3" key="1">
    <citation type="journal article" date="2010" name="Stand. Genomic Sci.">
        <title>Complete genome sequence of Sulfurimonas autotrophica type strain (OK10).</title>
        <authorList>
            <person name="Sikorski J."/>
            <person name="Munk C."/>
            <person name="Lapidus A."/>
            <person name="Djao O."/>
            <person name="Lucas S."/>
            <person name="Glavina Del Rio T."/>
            <person name="Nolan M."/>
            <person name="Tice H."/>
            <person name="Han C."/>
            <person name="Cheng J."/>
            <person name="Tapia R."/>
            <person name="Goodwin L."/>
            <person name="Pitluck S."/>
            <person name="Liolios K."/>
            <person name="Ivanova N."/>
            <person name="Mavromatis K."/>
            <person name="Mikhailova N."/>
            <person name="Pati A."/>
            <person name="Sims D."/>
            <person name="Meincke L."/>
            <person name="Brettin T."/>
            <person name="Detter J."/>
            <person name="Chen A."/>
            <person name="Palaniappan K."/>
            <person name="Land M."/>
            <person name="Hauser L."/>
            <person name="Chang Y."/>
            <person name="Jeffries C."/>
            <person name="Rohde M."/>
            <person name="Lang E."/>
            <person name="Spring S."/>
            <person name="Goker M."/>
            <person name="Woyke T."/>
            <person name="Bristow J."/>
            <person name="Eisen J."/>
            <person name="Markowitz V."/>
            <person name="Hugenholtz P."/>
            <person name="Kyrpides N."/>
            <person name="Klenk H."/>
        </authorList>
    </citation>
    <scope>NUCLEOTIDE SEQUENCE [LARGE SCALE GENOMIC DNA]</scope>
    <source>
        <strain evidence="3">ATCC BAA-671 / DSM 16294 / JCM 11897 / OK10</strain>
    </source>
</reference>
<dbReference type="HOGENOM" id="CLU_688130_0_0_7"/>
<evidence type="ECO:0000313" key="2">
    <source>
        <dbReference type="EMBL" id="ADN09546.1"/>
    </source>
</evidence>
<dbReference type="Pfam" id="PF13524">
    <property type="entry name" value="Glyco_trans_1_2"/>
    <property type="match status" value="1"/>
</dbReference>
<name>E0UUP2_SULAO</name>
<gene>
    <name evidence="2" type="ordered locus">Saut_1499</name>
</gene>
<dbReference type="AlphaFoldDB" id="E0UUP2"/>
<protein>
    <recommendedName>
        <fullName evidence="1">Spore protein YkvP/CgeB glycosyl transferase-like domain-containing protein</fullName>
    </recommendedName>
</protein>
<keyword evidence="3" id="KW-1185">Reference proteome</keyword>
<feature type="domain" description="Spore protein YkvP/CgeB glycosyl transferase-like" evidence="1">
    <location>
        <begin position="169"/>
        <end position="324"/>
    </location>
</feature>
<dbReference type="eggNOG" id="COG4641">
    <property type="taxonomic scope" value="Bacteria"/>
</dbReference>
<evidence type="ECO:0000313" key="3">
    <source>
        <dbReference type="Proteomes" id="UP000007803"/>
    </source>
</evidence>
<dbReference type="InterPro" id="IPR055259">
    <property type="entry name" value="YkvP/CgeB_Glyco_trans-like"/>
</dbReference>
<accession>E0UUP2</accession>
<dbReference type="OrthoDB" id="505636at2"/>
<evidence type="ECO:0000259" key="1">
    <source>
        <dbReference type="Pfam" id="PF13524"/>
    </source>
</evidence>
<proteinExistence type="predicted"/>
<organism evidence="2 3">
    <name type="scientific">Sulfurimonas autotrophica (strain ATCC BAA-671 / DSM 16294 / JCM 11897 / OK10)</name>
    <dbReference type="NCBI Taxonomy" id="563040"/>
    <lineage>
        <taxon>Bacteria</taxon>
        <taxon>Pseudomonadati</taxon>
        <taxon>Campylobacterota</taxon>
        <taxon>Epsilonproteobacteria</taxon>
        <taxon>Campylobacterales</taxon>
        <taxon>Sulfurimonadaceae</taxon>
        <taxon>Sulfurimonas</taxon>
    </lineage>
</organism>
<dbReference type="RefSeq" id="WP_013327299.1">
    <property type="nucleotide sequence ID" value="NC_014506.1"/>
</dbReference>
<dbReference type="KEGG" id="sua:Saut_1499"/>